<keyword evidence="2" id="KW-0472">Membrane</keyword>
<feature type="compositionally biased region" description="Basic and acidic residues" evidence="1">
    <location>
        <begin position="211"/>
        <end position="225"/>
    </location>
</feature>
<feature type="transmembrane region" description="Helical" evidence="2">
    <location>
        <begin position="63"/>
        <end position="81"/>
    </location>
</feature>
<gene>
    <name evidence="3" type="ORF">ACH47G_05595</name>
</gene>
<feature type="region of interest" description="Disordered" evidence="1">
    <location>
        <begin position="202"/>
        <end position="225"/>
    </location>
</feature>
<keyword evidence="4" id="KW-1185">Reference proteome</keyword>
<reference evidence="3 4" key="1">
    <citation type="submission" date="2024-10" db="EMBL/GenBank/DDBJ databases">
        <title>The Natural Products Discovery Center: Release of the First 8490 Sequenced Strains for Exploring Actinobacteria Biosynthetic Diversity.</title>
        <authorList>
            <person name="Kalkreuter E."/>
            <person name="Kautsar S.A."/>
            <person name="Yang D."/>
            <person name="Bader C.D."/>
            <person name="Teijaro C.N."/>
            <person name="Fluegel L."/>
            <person name="Davis C.M."/>
            <person name="Simpson J.R."/>
            <person name="Lauterbach L."/>
            <person name="Steele A.D."/>
            <person name="Gui C."/>
            <person name="Meng S."/>
            <person name="Li G."/>
            <person name="Viehrig K."/>
            <person name="Ye F."/>
            <person name="Su P."/>
            <person name="Kiefer A.F."/>
            <person name="Nichols A."/>
            <person name="Cepeda A.J."/>
            <person name="Yan W."/>
            <person name="Fan B."/>
            <person name="Jiang Y."/>
            <person name="Adhikari A."/>
            <person name="Zheng C.-J."/>
            <person name="Schuster L."/>
            <person name="Cowan T.M."/>
            <person name="Smanski M.J."/>
            <person name="Chevrette M.G."/>
            <person name="De Carvalho L.P.S."/>
            <person name="Shen B."/>
        </authorList>
    </citation>
    <scope>NUCLEOTIDE SEQUENCE [LARGE SCALE GENOMIC DNA]</scope>
    <source>
        <strain evidence="3 4">NPDC019626</strain>
    </source>
</reference>
<feature type="transmembrane region" description="Helical" evidence="2">
    <location>
        <begin position="134"/>
        <end position="155"/>
    </location>
</feature>
<dbReference type="InterPro" id="IPR033458">
    <property type="entry name" value="DUF5134"/>
</dbReference>
<evidence type="ECO:0000313" key="3">
    <source>
        <dbReference type="EMBL" id="MFI2319944.1"/>
    </source>
</evidence>
<keyword evidence="2" id="KW-0812">Transmembrane</keyword>
<evidence type="ECO:0000313" key="4">
    <source>
        <dbReference type="Proteomes" id="UP001611450"/>
    </source>
</evidence>
<evidence type="ECO:0000256" key="1">
    <source>
        <dbReference type="SAM" id="MobiDB-lite"/>
    </source>
</evidence>
<dbReference type="Pfam" id="PF17197">
    <property type="entry name" value="DUF5134"/>
    <property type="match status" value="1"/>
</dbReference>
<keyword evidence="2" id="KW-1133">Transmembrane helix</keyword>
<evidence type="ECO:0000256" key="2">
    <source>
        <dbReference type="SAM" id="Phobius"/>
    </source>
</evidence>
<dbReference type="RefSeq" id="WP_396946294.1">
    <property type="nucleotide sequence ID" value="NZ_JBIRXV010000001.1"/>
</dbReference>
<feature type="transmembrane region" description="Helical" evidence="2">
    <location>
        <begin position="176"/>
        <end position="193"/>
    </location>
</feature>
<dbReference type="EMBL" id="JBIRXV010000001">
    <property type="protein sequence ID" value="MFI2319944.1"/>
    <property type="molecule type" value="Genomic_DNA"/>
</dbReference>
<name>A0ABW7WD41_9NOCA</name>
<feature type="transmembrane region" description="Helical" evidence="2">
    <location>
        <begin position="36"/>
        <end position="56"/>
    </location>
</feature>
<sequence length="225" mass="23727">MIVLCCCGAAVAAFGLLCPRPAAGRLTRYGERGSELFHAVMLAAMAVMWSAIGADLSVVEWRLLFGALAIASPLWLVAVAARERPAECADRVGAALYHGVAALGMVYATLGTHASAPEHVHHATAHEPGLPYPVIGWFLAAVFILDALVVAAVVIRPPGEAPPMRREITVTVFPHLVMDIAMAVMLVTALAPAEPAAAHESAPTLTAGLSDIHDDRSRDQCTDRR</sequence>
<comment type="caution">
    <text evidence="3">The sequence shown here is derived from an EMBL/GenBank/DDBJ whole genome shotgun (WGS) entry which is preliminary data.</text>
</comment>
<dbReference type="Proteomes" id="UP001611450">
    <property type="component" value="Unassembled WGS sequence"/>
</dbReference>
<accession>A0ABW7WD41</accession>
<organism evidence="3 4">
    <name type="scientific">Nocardia beijingensis</name>
    <dbReference type="NCBI Taxonomy" id="95162"/>
    <lineage>
        <taxon>Bacteria</taxon>
        <taxon>Bacillati</taxon>
        <taxon>Actinomycetota</taxon>
        <taxon>Actinomycetes</taxon>
        <taxon>Mycobacteriales</taxon>
        <taxon>Nocardiaceae</taxon>
        <taxon>Nocardia</taxon>
    </lineage>
</organism>
<proteinExistence type="predicted"/>
<protein>
    <submittedName>
        <fullName evidence="3">DUF5134 domain-containing protein</fullName>
    </submittedName>
</protein>